<dbReference type="EMBL" id="JAYMYR010000007">
    <property type="protein sequence ID" value="KAK7352969.1"/>
    <property type="molecule type" value="Genomic_DNA"/>
</dbReference>
<sequence>MKCRVDVDTCRKELEQLRGRTLGDEQNGGATSNLEHDAVLMDVQCKISEVDNMALVDTCLLIPRIPSSSTDIKTKVSEICRQN</sequence>
<gene>
    <name evidence="1" type="ORF">VNO80_18401</name>
</gene>
<dbReference type="AlphaFoldDB" id="A0AAN9QZI4"/>
<accession>A0AAN9QZI4</accession>
<protein>
    <submittedName>
        <fullName evidence="1">Uncharacterized protein</fullName>
    </submittedName>
</protein>
<dbReference type="Proteomes" id="UP001374584">
    <property type="component" value="Unassembled WGS sequence"/>
</dbReference>
<proteinExistence type="predicted"/>
<evidence type="ECO:0000313" key="2">
    <source>
        <dbReference type="Proteomes" id="UP001374584"/>
    </source>
</evidence>
<organism evidence="1 2">
    <name type="scientific">Phaseolus coccineus</name>
    <name type="common">Scarlet runner bean</name>
    <name type="synonym">Phaseolus multiflorus</name>
    <dbReference type="NCBI Taxonomy" id="3886"/>
    <lineage>
        <taxon>Eukaryota</taxon>
        <taxon>Viridiplantae</taxon>
        <taxon>Streptophyta</taxon>
        <taxon>Embryophyta</taxon>
        <taxon>Tracheophyta</taxon>
        <taxon>Spermatophyta</taxon>
        <taxon>Magnoliopsida</taxon>
        <taxon>eudicotyledons</taxon>
        <taxon>Gunneridae</taxon>
        <taxon>Pentapetalae</taxon>
        <taxon>rosids</taxon>
        <taxon>fabids</taxon>
        <taxon>Fabales</taxon>
        <taxon>Fabaceae</taxon>
        <taxon>Papilionoideae</taxon>
        <taxon>50 kb inversion clade</taxon>
        <taxon>NPAAA clade</taxon>
        <taxon>indigoferoid/millettioid clade</taxon>
        <taxon>Phaseoleae</taxon>
        <taxon>Phaseolus</taxon>
    </lineage>
</organism>
<evidence type="ECO:0000313" key="1">
    <source>
        <dbReference type="EMBL" id="KAK7352969.1"/>
    </source>
</evidence>
<keyword evidence="2" id="KW-1185">Reference proteome</keyword>
<name>A0AAN9QZI4_PHACN</name>
<comment type="caution">
    <text evidence="1">The sequence shown here is derived from an EMBL/GenBank/DDBJ whole genome shotgun (WGS) entry which is preliminary data.</text>
</comment>
<reference evidence="1 2" key="1">
    <citation type="submission" date="2024-01" db="EMBL/GenBank/DDBJ databases">
        <title>The genomes of 5 underutilized Papilionoideae crops provide insights into root nodulation and disease resistanc.</title>
        <authorList>
            <person name="Jiang F."/>
        </authorList>
    </citation>
    <scope>NUCLEOTIDE SEQUENCE [LARGE SCALE GENOMIC DNA]</scope>
    <source>
        <strain evidence="1">JINMINGXINNONG_FW02</strain>
        <tissue evidence="1">Leaves</tissue>
    </source>
</reference>